<dbReference type="EC" id="5.6.2.4" evidence="12"/>
<dbReference type="InterPro" id="IPR041222">
    <property type="entry name" value="PriA_3primeBD"/>
</dbReference>
<keyword evidence="1 12" id="KW-0639">Primosome</keyword>
<organism evidence="14 15">
    <name type="scientific">Candidatus Defluviicoccus seviourii</name>
    <dbReference type="NCBI Taxonomy" id="2565273"/>
    <lineage>
        <taxon>Bacteria</taxon>
        <taxon>Pseudomonadati</taxon>
        <taxon>Pseudomonadota</taxon>
        <taxon>Alphaproteobacteria</taxon>
        <taxon>Rhodospirillales</taxon>
        <taxon>Rhodospirillaceae</taxon>
        <taxon>Defluviicoccus</taxon>
    </lineage>
</organism>
<dbReference type="GO" id="GO:0008270">
    <property type="term" value="F:zinc ion binding"/>
    <property type="evidence" value="ECO:0007669"/>
    <property type="project" value="UniProtKB-UniRule"/>
</dbReference>
<protein>
    <recommendedName>
        <fullName evidence="12">Replication restart protein PriA</fullName>
    </recommendedName>
    <alternativeName>
        <fullName evidence="12">ATP-dependent DNA helicase PriA</fullName>
        <ecNumber evidence="12">5.6.2.4</ecNumber>
    </alternativeName>
    <alternativeName>
        <fullName evidence="12">DNA 3'-5' helicase PriA</fullName>
    </alternativeName>
</protein>
<dbReference type="NCBIfam" id="NF004070">
    <property type="entry name" value="PRK05580.2-2"/>
    <property type="match status" value="1"/>
</dbReference>
<dbReference type="NCBIfam" id="TIGR00595">
    <property type="entry name" value="priA"/>
    <property type="match status" value="1"/>
</dbReference>
<comment type="similarity">
    <text evidence="12">Belongs to the helicase family. PriA subfamily.</text>
</comment>
<dbReference type="GO" id="GO:0043138">
    <property type="term" value="F:3'-5' DNA helicase activity"/>
    <property type="evidence" value="ECO:0007669"/>
    <property type="project" value="UniProtKB-EC"/>
</dbReference>
<dbReference type="PANTHER" id="PTHR30580:SF0">
    <property type="entry name" value="PRIMOSOMAL PROTEIN N"/>
    <property type="match status" value="1"/>
</dbReference>
<dbReference type="Proteomes" id="UP000326641">
    <property type="component" value="Unassembled WGS sequence"/>
</dbReference>
<dbReference type="InterPro" id="IPR014001">
    <property type="entry name" value="Helicase_ATP-bd"/>
</dbReference>
<feature type="binding site" evidence="12">
    <location>
        <position position="465"/>
    </location>
    <ligand>
        <name>Zn(2+)</name>
        <dbReference type="ChEBI" id="CHEBI:29105"/>
        <label>2</label>
    </ligand>
</feature>
<comment type="function">
    <text evidence="12">Initiates the restart of stalled replication forks, which reloads the replicative helicase on sites other than the origin of replication. Recognizes and binds to abandoned replication forks and remodels them to uncover a helicase loading site. Promotes assembly of the primosome at these replication forks.</text>
</comment>
<keyword evidence="8 12" id="KW-0067">ATP-binding</keyword>
<dbReference type="Pfam" id="PF18074">
    <property type="entry name" value="PriA_C"/>
    <property type="match status" value="1"/>
</dbReference>
<dbReference type="SMART" id="SM00487">
    <property type="entry name" value="DEXDc"/>
    <property type="match status" value="1"/>
</dbReference>
<feature type="binding site" evidence="12">
    <location>
        <position position="499"/>
    </location>
    <ligand>
        <name>Zn(2+)</name>
        <dbReference type="ChEBI" id="CHEBI:29105"/>
        <label>1</label>
    </ligand>
</feature>
<evidence type="ECO:0000259" key="13">
    <source>
        <dbReference type="PROSITE" id="PS51192"/>
    </source>
</evidence>
<comment type="cofactor">
    <cofactor evidence="12">
        <name>Zn(2+)</name>
        <dbReference type="ChEBI" id="CHEBI:29105"/>
    </cofactor>
    <text evidence="12">Binds 2 zinc ions per subunit.</text>
</comment>
<dbReference type="GO" id="GO:0005524">
    <property type="term" value="F:ATP binding"/>
    <property type="evidence" value="ECO:0007669"/>
    <property type="project" value="UniProtKB-UniRule"/>
</dbReference>
<dbReference type="GO" id="GO:0006302">
    <property type="term" value="P:double-strand break repair"/>
    <property type="evidence" value="ECO:0007669"/>
    <property type="project" value="InterPro"/>
</dbReference>
<accession>A0A564WCT2</accession>
<evidence type="ECO:0000256" key="4">
    <source>
        <dbReference type="ARBA" id="ARBA00022741"/>
    </source>
</evidence>
<dbReference type="EMBL" id="UXAT02000012">
    <property type="protein sequence ID" value="VUX46286.1"/>
    <property type="molecule type" value="Genomic_DNA"/>
</dbReference>
<evidence type="ECO:0000256" key="6">
    <source>
        <dbReference type="ARBA" id="ARBA00022806"/>
    </source>
</evidence>
<dbReference type="Pfam" id="PF00270">
    <property type="entry name" value="DEAD"/>
    <property type="match status" value="1"/>
</dbReference>
<comment type="subunit">
    <text evidence="12">Component of the replication restart primosome.</text>
</comment>
<keyword evidence="6 12" id="KW-0347">Helicase</keyword>
<evidence type="ECO:0000256" key="9">
    <source>
        <dbReference type="ARBA" id="ARBA00023125"/>
    </source>
</evidence>
<comment type="catalytic activity">
    <reaction evidence="11 12">
        <text>ATP + H2O = ADP + phosphate + H(+)</text>
        <dbReference type="Rhea" id="RHEA:13065"/>
        <dbReference type="ChEBI" id="CHEBI:15377"/>
        <dbReference type="ChEBI" id="CHEBI:15378"/>
        <dbReference type="ChEBI" id="CHEBI:30616"/>
        <dbReference type="ChEBI" id="CHEBI:43474"/>
        <dbReference type="ChEBI" id="CHEBI:456216"/>
        <dbReference type="EC" id="5.6.2.4"/>
    </reaction>
</comment>
<feature type="binding site" evidence="12">
    <location>
        <position position="459"/>
    </location>
    <ligand>
        <name>Zn(2+)</name>
        <dbReference type="ChEBI" id="CHEBI:29105"/>
        <label>1</label>
    </ligand>
</feature>
<evidence type="ECO:0000256" key="11">
    <source>
        <dbReference type="ARBA" id="ARBA00048988"/>
    </source>
</evidence>
<evidence type="ECO:0000256" key="1">
    <source>
        <dbReference type="ARBA" id="ARBA00022515"/>
    </source>
</evidence>
<dbReference type="InterPro" id="IPR005259">
    <property type="entry name" value="PriA"/>
</dbReference>
<dbReference type="GO" id="GO:0006270">
    <property type="term" value="P:DNA replication initiation"/>
    <property type="evidence" value="ECO:0007669"/>
    <property type="project" value="TreeGrafter"/>
</dbReference>
<evidence type="ECO:0000256" key="8">
    <source>
        <dbReference type="ARBA" id="ARBA00022840"/>
    </source>
</evidence>
<sequence length="747" mass="78608">MKNHTFVAEPQLSYRSGDRVAVLLPLPLAGAYDYRVADGMELAAGDFVEVPLAARTLTGVVWGPGSGAIAEAKLRPVRTRLAAPPLPEVSRRFVDWVAAYTVSAPGAVLRMTMPVPDALRPSAPVVGYVLGHVRGESPSVPALKVTPARARVLALLEDGVPRPVAEIARAAAVSAAVVRGLIVAGSLVKCALPAPEPPPAPDWRRPGLALSAGQRAAAARLQSAVGAGFSVTLLDGAPGSGKTEVYFEAIARALAQPASDSVTDAQVLVLLPEIALGAQWLMRFAARFGAMPLVWHSEIGAAERKRTYRAVSEGRARVVVGARSALFLPFSNLALIVVDEEHEASFKQEDGVTYHGRDMAVVRARLGEIPVVLVSATPSLETVENVRSGRYGAVALPSRHAIAPPAIELIDLRRDPPPKDGFLAPTVRHRIATTLQAGSQALLFLNRRGYAPLTLCSACGHRLCCPHCTAWLVQHRLSGRLQCHHCGYAQAIPPACPACGRAGSLVACGPGVERLADEVAALFPAARTVLATSDTLTGPGAAAALVTAIEAHAVDIIIGTQIIAKGYHFPLLTLVGVVDGDLGLAGGDLRAAERTFQLLSQVAGRAGRAERSGQVLLQTHMPEHPVMRALQASDRERFLAAEATARRETGMPPFGRLAAVIVSGADEAAVEAACRCLAQSAPSAADVRVLGPAPAPLALLRGRHRRRFLVHAGVKVSVSRLVREWLAAIPIPASVRVQVDIDPISFL</sequence>
<keyword evidence="15" id="KW-1185">Reference proteome</keyword>
<feature type="binding site" evidence="12">
    <location>
        <position position="496"/>
    </location>
    <ligand>
        <name>Zn(2+)</name>
        <dbReference type="ChEBI" id="CHEBI:29105"/>
        <label>1</label>
    </ligand>
</feature>
<keyword evidence="10 12" id="KW-0413">Isomerase</keyword>
<evidence type="ECO:0000313" key="14">
    <source>
        <dbReference type="EMBL" id="VUX46286.1"/>
    </source>
</evidence>
<feature type="binding site" evidence="12">
    <location>
        <position position="468"/>
    </location>
    <ligand>
        <name>Zn(2+)</name>
        <dbReference type="ChEBI" id="CHEBI:29105"/>
        <label>2</label>
    </ligand>
</feature>
<dbReference type="Pfam" id="PF18319">
    <property type="entry name" value="Zn_ribbon_PriA"/>
    <property type="match status" value="1"/>
</dbReference>
<feature type="binding site" evidence="12">
    <location>
        <position position="483"/>
    </location>
    <ligand>
        <name>Zn(2+)</name>
        <dbReference type="ChEBI" id="CHEBI:29105"/>
        <label>2</label>
    </ligand>
</feature>
<reference evidence="14" key="1">
    <citation type="submission" date="2018-11" db="EMBL/GenBank/DDBJ databases">
        <authorList>
            <person name="Onetto C."/>
        </authorList>
    </citation>
    <scope>NUCLEOTIDE SEQUENCE [LARGE SCALE GENOMIC DNA]</scope>
</reference>
<dbReference type="InterPro" id="IPR042115">
    <property type="entry name" value="PriA_3primeBD_sf"/>
</dbReference>
<feature type="domain" description="Helicase ATP-binding" evidence="13">
    <location>
        <begin position="223"/>
        <end position="396"/>
    </location>
</feature>
<evidence type="ECO:0000313" key="15">
    <source>
        <dbReference type="Proteomes" id="UP000326641"/>
    </source>
</evidence>
<dbReference type="Pfam" id="PF17764">
    <property type="entry name" value="PriA_3primeBD"/>
    <property type="match status" value="1"/>
</dbReference>
<keyword evidence="7 12" id="KW-0862">Zinc</keyword>
<evidence type="ECO:0000256" key="2">
    <source>
        <dbReference type="ARBA" id="ARBA00022705"/>
    </source>
</evidence>
<gene>
    <name evidence="12 14" type="primary">priA</name>
    <name evidence="14" type="ORF">DF3PA_20186</name>
</gene>
<dbReference type="GO" id="GO:0016887">
    <property type="term" value="F:ATP hydrolysis activity"/>
    <property type="evidence" value="ECO:0007669"/>
    <property type="project" value="RHEA"/>
</dbReference>
<evidence type="ECO:0000256" key="5">
    <source>
        <dbReference type="ARBA" id="ARBA00022801"/>
    </source>
</evidence>
<feature type="binding site" evidence="12">
    <location>
        <position position="486"/>
    </location>
    <ligand>
        <name>Zn(2+)</name>
        <dbReference type="ChEBI" id="CHEBI:29105"/>
        <label>2</label>
    </ligand>
</feature>
<dbReference type="Gene3D" id="3.40.50.300">
    <property type="entry name" value="P-loop containing nucleotide triphosphate hydrolases"/>
    <property type="match status" value="2"/>
</dbReference>
<keyword evidence="2 12" id="KW-0235">DNA replication</keyword>
<evidence type="ECO:0000256" key="7">
    <source>
        <dbReference type="ARBA" id="ARBA00022833"/>
    </source>
</evidence>
<dbReference type="GO" id="GO:0006269">
    <property type="term" value="P:DNA replication, synthesis of primer"/>
    <property type="evidence" value="ECO:0007669"/>
    <property type="project" value="UniProtKB-KW"/>
</dbReference>
<comment type="catalytic activity">
    <reaction evidence="12">
        <text>Couples ATP hydrolysis with the unwinding of duplex DNA by translocating in the 3'-5' direction.</text>
        <dbReference type="EC" id="5.6.2.4"/>
    </reaction>
</comment>
<dbReference type="GO" id="GO:0003677">
    <property type="term" value="F:DNA binding"/>
    <property type="evidence" value="ECO:0007669"/>
    <property type="project" value="UniProtKB-UniRule"/>
</dbReference>
<dbReference type="HAMAP" id="MF_00983">
    <property type="entry name" value="PriA"/>
    <property type="match status" value="1"/>
</dbReference>
<dbReference type="InterPro" id="IPR027417">
    <property type="entry name" value="P-loop_NTPase"/>
</dbReference>
<dbReference type="GO" id="GO:1990077">
    <property type="term" value="C:primosome complex"/>
    <property type="evidence" value="ECO:0007669"/>
    <property type="project" value="UniProtKB-UniRule"/>
</dbReference>
<keyword evidence="9 12" id="KW-0238">DNA-binding</keyword>
<feature type="binding site" evidence="12">
    <location>
        <position position="456"/>
    </location>
    <ligand>
        <name>Zn(2+)</name>
        <dbReference type="ChEBI" id="CHEBI:29105"/>
        <label>1</label>
    </ligand>
</feature>
<comment type="caution">
    <text evidence="14">The sequence shown here is derived from an EMBL/GenBank/DDBJ whole genome shotgun (WGS) entry which is preliminary data.</text>
</comment>
<keyword evidence="5 12" id="KW-0378">Hydrolase</keyword>
<proteinExistence type="inferred from homology"/>
<dbReference type="InterPro" id="IPR040498">
    <property type="entry name" value="PriA_CRR"/>
</dbReference>
<dbReference type="InterPro" id="IPR041236">
    <property type="entry name" value="PriA_C"/>
</dbReference>
<evidence type="ECO:0000256" key="10">
    <source>
        <dbReference type="ARBA" id="ARBA00023235"/>
    </source>
</evidence>
<dbReference type="FunFam" id="3.40.50.300:FF:000489">
    <property type="entry name" value="Primosome assembly protein PriA"/>
    <property type="match status" value="1"/>
</dbReference>
<dbReference type="PANTHER" id="PTHR30580">
    <property type="entry name" value="PRIMOSOMAL PROTEIN N"/>
    <property type="match status" value="1"/>
</dbReference>
<dbReference type="InterPro" id="IPR011545">
    <property type="entry name" value="DEAD/DEAH_box_helicase_dom"/>
</dbReference>
<evidence type="ECO:0000256" key="12">
    <source>
        <dbReference type="HAMAP-Rule" id="MF_00983"/>
    </source>
</evidence>
<keyword evidence="3 12" id="KW-0479">Metal-binding</keyword>
<evidence type="ECO:0000256" key="3">
    <source>
        <dbReference type="ARBA" id="ARBA00022723"/>
    </source>
</evidence>
<dbReference type="PROSITE" id="PS51192">
    <property type="entry name" value="HELICASE_ATP_BIND_1"/>
    <property type="match status" value="1"/>
</dbReference>
<dbReference type="Gene3D" id="3.40.1440.60">
    <property type="entry name" value="PriA, 3(prime) DNA-binding domain"/>
    <property type="match status" value="1"/>
</dbReference>
<dbReference type="SUPFAM" id="SSF52540">
    <property type="entry name" value="P-loop containing nucleoside triphosphate hydrolases"/>
    <property type="match status" value="2"/>
</dbReference>
<keyword evidence="4 12" id="KW-0547">Nucleotide-binding</keyword>
<dbReference type="AlphaFoldDB" id="A0A564WCT2"/>
<dbReference type="GO" id="GO:0006310">
    <property type="term" value="P:DNA recombination"/>
    <property type="evidence" value="ECO:0007669"/>
    <property type="project" value="InterPro"/>
</dbReference>
<name>A0A564WCT2_9PROT</name>